<dbReference type="GO" id="GO:0016562">
    <property type="term" value="P:protein import into peroxisome matrix, receptor recycling"/>
    <property type="evidence" value="ECO:0007669"/>
    <property type="project" value="UniProtKB-ARBA"/>
</dbReference>
<evidence type="ECO:0000256" key="15">
    <source>
        <dbReference type="ARBA" id="ARBA00022989"/>
    </source>
</evidence>
<keyword evidence="12" id="KW-0833">Ubl conjugation pathway</keyword>
<dbReference type="GO" id="GO:0008270">
    <property type="term" value="F:zinc ion binding"/>
    <property type="evidence" value="ECO:0007669"/>
    <property type="project" value="UniProtKB-KW"/>
</dbReference>
<dbReference type="Gene3D" id="3.30.40.10">
    <property type="entry name" value="Zinc/RING finger domain, C3HC4 (zinc finger)"/>
    <property type="match status" value="1"/>
</dbReference>
<evidence type="ECO:0000256" key="11">
    <source>
        <dbReference type="ARBA" id="ARBA00022771"/>
    </source>
</evidence>
<keyword evidence="7" id="KW-0962">Peroxisome biogenesis</keyword>
<evidence type="ECO:0000313" key="21">
    <source>
        <dbReference type="EMBL" id="KAF9454963.1"/>
    </source>
</evidence>
<dbReference type="InterPro" id="IPR025654">
    <property type="entry name" value="PEX2/10"/>
</dbReference>
<keyword evidence="9" id="KW-0812">Transmembrane</keyword>
<dbReference type="InterPro" id="IPR001841">
    <property type="entry name" value="Znf_RING"/>
</dbReference>
<evidence type="ECO:0000256" key="1">
    <source>
        <dbReference type="ARBA" id="ARBA00000900"/>
    </source>
</evidence>
<keyword evidence="16" id="KW-0472">Membrane</keyword>
<evidence type="ECO:0000256" key="2">
    <source>
        <dbReference type="ARBA" id="ARBA00004585"/>
    </source>
</evidence>
<evidence type="ECO:0000256" key="10">
    <source>
        <dbReference type="ARBA" id="ARBA00022723"/>
    </source>
</evidence>
<dbReference type="GO" id="GO:0061630">
    <property type="term" value="F:ubiquitin protein ligase activity"/>
    <property type="evidence" value="ECO:0007669"/>
    <property type="project" value="UniProtKB-EC"/>
</dbReference>
<keyword evidence="22" id="KW-1185">Reference proteome</keyword>
<evidence type="ECO:0000256" key="19">
    <source>
        <dbReference type="PROSITE-ProRule" id="PRU00175"/>
    </source>
</evidence>
<name>A0A9P5XQA0_9AGAR</name>
<evidence type="ECO:0000256" key="16">
    <source>
        <dbReference type="ARBA" id="ARBA00023136"/>
    </source>
</evidence>
<dbReference type="Pfam" id="PF04757">
    <property type="entry name" value="Pex2_Pex12"/>
    <property type="match status" value="1"/>
</dbReference>
<evidence type="ECO:0000256" key="17">
    <source>
        <dbReference type="ARBA" id="ARBA00023140"/>
    </source>
</evidence>
<dbReference type="SMART" id="SM00184">
    <property type="entry name" value="RING"/>
    <property type="match status" value="1"/>
</dbReference>
<evidence type="ECO:0000256" key="14">
    <source>
        <dbReference type="ARBA" id="ARBA00022927"/>
    </source>
</evidence>
<evidence type="ECO:0000256" key="3">
    <source>
        <dbReference type="ARBA" id="ARBA00004906"/>
    </source>
</evidence>
<evidence type="ECO:0000256" key="7">
    <source>
        <dbReference type="ARBA" id="ARBA00022593"/>
    </source>
</evidence>
<dbReference type="GO" id="GO:0005778">
    <property type="term" value="C:peroxisomal membrane"/>
    <property type="evidence" value="ECO:0007669"/>
    <property type="project" value="UniProtKB-SubCell"/>
</dbReference>
<keyword evidence="8" id="KW-0808">Transferase</keyword>
<comment type="caution">
    <text evidence="21">The sequence shown here is derived from an EMBL/GenBank/DDBJ whole genome shotgun (WGS) entry which is preliminary data.</text>
</comment>
<evidence type="ECO:0000259" key="20">
    <source>
        <dbReference type="PROSITE" id="PS50089"/>
    </source>
</evidence>
<dbReference type="EMBL" id="MU151051">
    <property type="protein sequence ID" value="KAF9454963.1"/>
    <property type="molecule type" value="Genomic_DNA"/>
</dbReference>
<comment type="subcellular location">
    <subcellularLocation>
        <location evidence="2">Peroxisome membrane</location>
        <topology evidence="2">Multi-pass membrane protein</topology>
    </subcellularLocation>
</comment>
<evidence type="ECO:0000256" key="9">
    <source>
        <dbReference type="ARBA" id="ARBA00022692"/>
    </source>
</evidence>
<evidence type="ECO:0000256" key="4">
    <source>
        <dbReference type="ARBA" id="ARBA00008704"/>
    </source>
</evidence>
<dbReference type="EC" id="2.3.2.27" evidence="5"/>
<dbReference type="PANTHER" id="PTHR23350">
    <property type="entry name" value="PEROXISOME ASSEMBLY PROTEIN 10"/>
    <property type="match status" value="1"/>
</dbReference>
<evidence type="ECO:0000256" key="6">
    <source>
        <dbReference type="ARBA" id="ARBA00022448"/>
    </source>
</evidence>
<dbReference type="PANTHER" id="PTHR23350:SF0">
    <property type="entry name" value="PEROXISOME BIOGENESIS FACTOR 10"/>
    <property type="match status" value="1"/>
</dbReference>
<dbReference type="CDD" id="cd16527">
    <property type="entry name" value="RING-HC_PEX10"/>
    <property type="match status" value="1"/>
</dbReference>
<evidence type="ECO:0000256" key="18">
    <source>
        <dbReference type="ARBA" id="ARBA00041230"/>
    </source>
</evidence>
<proteinExistence type="inferred from homology"/>
<dbReference type="Proteomes" id="UP000807342">
    <property type="component" value="Unassembled WGS sequence"/>
</dbReference>
<keyword evidence="6" id="KW-0813">Transport</keyword>
<dbReference type="InterPro" id="IPR013083">
    <property type="entry name" value="Znf_RING/FYVE/PHD"/>
</dbReference>
<evidence type="ECO:0000256" key="12">
    <source>
        <dbReference type="ARBA" id="ARBA00022786"/>
    </source>
</evidence>
<dbReference type="InterPro" id="IPR017907">
    <property type="entry name" value="Znf_RING_CS"/>
</dbReference>
<reference evidence="21" key="1">
    <citation type="submission" date="2020-11" db="EMBL/GenBank/DDBJ databases">
        <authorList>
            <consortium name="DOE Joint Genome Institute"/>
            <person name="Ahrendt S."/>
            <person name="Riley R."/>
            <person name="Andreopoulos W."/>
            <person name="Labutti K."/>
            <person name="Pangilinan J."/>
            <person name="Ruiz-Duenas F.J."/>
            <person name="Barrasa J.M."/>
            <person name="Sanchez-Garcia M."/>
            <person name="Camarero S."/>
            <person name="Miyauchi S."/>
            <person name="Serrano A."/>
            <person name="Linde D."/>
            <person name="Babiker R."/>
            <person name="Drula E."/>
            <person name="Ayuso-Fernandez I."/>
            <person name="Pacheco R."/>
            <person name="Padilla G."/>
            <person name="Ferreira P."/>
            <person name="Barriuso J."/>
            <person name="Kellner H."/>
            <person name="Castanera R."/>
            <person name="Alfaro M."/>
            <person name="Ramirez L."/>
            <person name="Pisabarro A.G."/>
            <person name="Kuo A."/>
            <person name="Tritt A."/>
            <person name="Lipzen A."/>
            <person name="He G."/>
            <person name="Yan M."/>
            <person name="Ng V."/>
            <person name="Cullen D."/>
            <person name="Martin F."/>
            <person name="Rosso M.-N."/>
            <person name="Henrissat B."/>
            <person name="Hibbett D."/>
            <person name="Martinez A.T."/>
            <person name="Grigoriev I.V."/>
        </authorList>
    </citation>
    <scope>NUCLEOTIDE SEQUENCE</scope>
    <source>
        <strain evidence="21">MF-IS2</strain>
    </source>
</reference>
<keyword evidence="14" id="KW-0653">Protein transport</keyword>
<sequence length="325" mass="37006">MAGLPSFPRAQQAQTIRANQRDLYHVSSLREQTENVLRSWLGTRWLTRWDKETALLTKLVYYGVVLGRGNQTLGEEYTDIWQYSSFEDKAPPSDRIRSALIFLSTFPSYILAKWAASPRLNMKYPRVAKFIKTLPLYIDVAAEVNLAIFYLKGTYHDLTKRLLGLQHMSSIPEDPHVRPPSYSLLGVLLAVRLLYRLVSHIQSWREDTLLQGKGKQHADREGVAPGLFIDEKPVSDFLDLDPANEPAKPAEEDERTILDVTAIPDTVRAGRNCTLCLEERTDSCSTECGHLFCWNCIVGWGREKAECPLCRQSLNLARLLPIYNL</sequence>
<dbReference type="PROSITE" id="PS50089">
    <property type="entry name" value="ZF_RING_2"/>
    <property type="match status" value="1"/>
</dbReference>
<keyword evidence="11 19" id="KW-0863">Zinc-finger</keyword>
<keyword evidence="17" id="KW-0576">Peroxisome</keyword>
<dbReference type="Pfam" id="PF00097">
    <property type="entry name" value="zf-C3HC4"/>
    <property type="match status" value="1"/>
</dbReference>
<accession>A0A9P5XQA0</accession>
<feature type="domain" description="RING-type" evidence="20">
    <location>
        <begin position="273"/>
        <end position="311"/>
    </location>
</feature>
<evidence type="ECO:0000313" key="22">
    <source>
        <dbReference type="Proteomes" id="UP000807342"/>
    </source>
</evidence>
<organism evidence="21 22">
    <name type="scientific">Macrolepiota fuliginosa MF-IS2</name>
    <dbReference type="NCBI Taxonomy" id="1400762"/>
    <lineage>
        <taxon>Eukaryota</taxon>
        <taxon>Fungi</taxon>
        <taxon>Dikarya</taxon>
        <taxon>Basidiomycota</taxon>
        <taxon>Agaricomycotina</taxon>
        <taxon>Agaricomycetes</taxon>
        <taxon>Agaricomycetidae</taxon>
        <taxon>Agaricales</taxon>
        <taxon>Agaricineae</taxon>
        <taxon>Agaricaceae</taxon>
        <taxon>Macrolepiota</taxon>
    </lineage>
</organism>
<gene>
    <name evidence="21" type="ORF">P691DRAFT_715996</name>
</gene>
<protein>
    <recommendedName>
        <fullName evidence="5">RING-type E3 ubiquitin transferase</fullName>
        <ecNumber evidence="5">2.3.2.27</ecNumber>
    </recommendedName>
    <alternativeName>
        <fullName evidence="18">Peroxin-10</fullName>
    </alternativeName>
</protein>
<dbReference type="GO" id="GO:0016567">
    <property type="term" value="P:protein ubiquitination"/>
    <property type="evidence" value="ECO:0007669"/>
    <property type="project" value="UniProtKB-ARBA"/>
</dbReference>
<comment type="similarity">
    <text evidence="4">Belongs to the pex2/pex10/pex12 family.</text>
</comment>
<evidence type="ECO:0000256" key="5">
    <source>
        <dbReference type="ARBA" id="ARBA00012483"/>
    </source>
</evidence>
<evidence type="ECO:0000256" key="8">
    <source>
        <dbReference type="ARBA" id="ARBA00022679"/>
    </source>
</evidence>
<comment type="pathway">
    <text evidence="3">Protein modification; protein ubiquitination.</text>
</comment>
<dbReference type="OrthoDB" id="6270329at2759"/>
<dbReference type="SUPFAM" id="SSF57850">
    <property type="entry name" value="RING/U-box"/>
    <property type="match status" value="1"/>
</dbReference>
<dbReference type="PROSITE" id="PS00518">
    <property type="entry name" value="ZF_RING_1"/>
    <property type="match status" value="1"/>
</dbReference>
<keyword evidence="13" id="KW-0862">Zinc</keyword>
<dbReference type="InterPro" id="IPR006845">
    <property type="entry name" value="Pex_N"/>
</dbReference>
<comment type="catalytic activity">
    <reaction evidence="1">
        <text>S-ubiquitinyl-[E2 ubiquitin-conjugating enzyme]-L-cysteine + [acceptor protein]-L-lysine = [E2 ubiquitin-conjugating enzyme]-L-cysteine + N(6)-ubiquitinyl-[acceptor protein]-L-lysine.</text>
        <dbReference type="EC" id="2.3.2.27"/>
    </reaction>
</comment>
<keyword evidence="15" id="KW-1133">Transmembrane helix</keyword>
<keyword evidence="10" id="KW-0479">Metal-binding</keyword>
<dbReference type="AlphaFoldDB" id="A0A9P5XQA0"/>
<dbReference type="InterPro" id="IPR018957">
    <property type="entry name" value="Znf_C3HC4_RING-type"/>
</dbReference>
<evidence type="ECO:0000256" key="13">
    <source>
        <dbReference type="ARBA" id="ARBA00022833"/>
    </source>
</evidence>